<protein>
    <submittedName>
        <fullName evidence="5">Glycosyl transferase family protein</fullName>
    </submittedName>
</protein>
<evidence type="ECO:0000259" key="4">
    <source>
        <dbReference type="Pfam" id="PF00535"/>
    </source>
</evidence>
<name>A0A075FMR0_9EURY</name>
<proteinExistence type="predicted"/>
<dbReference type="Pfam" id="PF00535">
    <property type="entry name" value="Glycos_transf_2"/>
    <property type="match status" value="1"/>
</dbReference>
<keyword evidence="3" id="KW-0812">Transmembrane</keyword>
<dbReference type="SUPFAM" id="SSF53448">
    <property type="entry name" value="Nucleotide-diphospho-sugar transferases"/>
    <property type="match status" value="1"/>
</dbReference>
<feature type="transmembrane region" description="Helical" evidence="3">
    <location>
        <begin position="339"/>
        <end position="363"/>
    </location>
</feature>
<dbReference type="EMBL" id="KF900369">
    <property type="protein sequence ID" value="AIE92538.1"/>
    <property type="molecule type" value="Genomic_DNA"/>
</dbReference>
<keyword evidence="3" id="KW-1133">Transmembrane helix</keyword>
<keyword evidence="2 5" id="KW-0808">Transferase</keyword>
<evidence type="ECO:0000256" key="1">
    <source>
        <dbReference type="ARBA" id="ARBA00022676"/>
    </source>
</evidence>
<dbReference type="AlphaFoldDB" id="A0A075FMR0"/>
<accession>A0A075FMR0</accession>
<evidence type="ECO:0000256" key="2">
    <source>
        <dbReference type="ARBA" id="ARBA00022679"/>
    </source>
</evidence>
<organism evidence="5">
    <name type="scientific">uncultured marine group II/III euryarchaeote AD1000_24_F05</name>
    <dbReference type="NCBI Taxonomy" id="1457742"/>
    <lineage>
        <taxon>Archaea</taxon>
        <taxon>Methanobacteriati</taxon>
        <taxon>Methanobacteriota</taxon>
        <taxon>environmental samples</taxon>
    </lineage>
</organism>
<keyword evidence="1" id="KW-0328">Glycosyltransferase</keyword>
<feature type="domain" description="Glycosyltransferase 2-like" evidence="4">
    <location>
        <begin position="53"/>
        <end position="223"/>
    </location>
</feature>
<dbReference type="InterPro" id="IPR029044">
    <property type="entry name" value="Nucleotide-diphossugar_trans"/>
</dbReference>
<evidence type="ECO:0000313" key="5">
    <source>
        <dbReference type="EMBL" id="AIE92538.1"/>
    </source>
</evidence>
<evidence type="ECO:0000256" key="3">
    <source>
        <dbReference type="SAM" id="Phobius"/>
    </source>
</evidence>
<dbReference type="Gene3D" id="3.90.550.10">
    <property type="entry name" value="Spore Coat Polysaccharide Biosynthesis Protein SpsA, Chain A"/>
    <property type="match status" value="1"/>
</dbReference>
<feature type="transmembrane region" description="Helical" evidence="3">
    <location>
        <begin position="375"/>
        <end position="396"/>
    </location>
</feature>
<dbReference type="InterPro" id="IPR001173">
    <property type="entry name" value="Glyco_trans_2-like"/>
</dbReference>
<feature type="transmembrane region" description="Helical" evidence="3">
    <location>
        <begin position="309"/>
        <end position="333"/>
    </location>
</feature>
<dbReference type="PANTHER" id="PTHR43630:SF1">
    <property type="entry name" value="POLY-BETA-1,6-N-ACETYL-D-GLUCOSAMINE SYNTHASE"/>
    <property type="match status" value="1"/>
</dbReference>
<dbReference type="PANTHER" id="PTHR43630">
    <property type="entry name" value="POLY-BETA-1,6-N-ACETYL-D-GLUCOSAMINE SYNTHASE"/>
    <property type="match status" value="1"/>
</dbReference>
<feature type="transmembrane region" description="Helical" evidence="3">
    <location>
        <begin position="6"/>
        <end position="24"/>
    </location>
</feature>
<reference evidence="5" key="1">
    <citation type="journal article" date="2014" name="Genome Biol. Evol.">
        <title>Pangenome evidence for extensive interdomain horizontal transfer affecting lineage core and shell genes in uncultured planktonic thaumarchaeota and euryarchaeota.</title>
        <authorList>
            <person name="Deschamps P."/>
            <person name="Zivanovic Y."/>
            <person name="Moreira D."/>
            <person name="Rodriguez-Valera F."/>
            <person name="Lopez-Garcia P."/>
        </authorList>
    </citation>
    <scope>NUCLEOTIDE SEQUENCE</scope>
</reference>
<sequence length="420" mass="46910">MTPTEWLIIAEIGLGSVAVLPLLLQDWFNRKWLNKHPFPTFPDASGEPLPRMTVIICVRDEELVIAGKLADLALKHYPRELLEVLVIDTGSSDQTMQVVEDWISKAPEFGPLVRLLSTTSVAGKSAAVNLGLAESHADSEVVVLTDADSRLAVNSLERIGRWFLNPEIGAVCGQQQPIDENGKPMLEPNAYRSYYNRAREAESRLDSTPIFEGSLAAYSRSAINAGVVADSNADDSQLAVEARRQGLRAIHDPDLHFFEAVPRSLSAIHSQRMRRAQGLVRHLWRNSDLMFSKKMGAPMRMTMRTLFYVHIKMPALVIASLACGIGVLLSVALNPHQWTLFPLSVAALNLSMFLAILFPPFAVRVLGYDSIRPMNALTSFAHSMAILVWVHLRIVLRLKSHIWRPIQEVRESINRFDQLQ</sequence>
<dbReference type="GO" id="GO:0016757">
    <property type="term" value="F:glycosyltransferase activity"/>
    <property type="evidence" value="ECO:0007669"/>
    <property type="project" value="UniProtKB-KW"/>
</dbReference>
<keyword evidence="3" id="KW-0472">Membrane</keyword>